<organism evidence="1 4">
    <name type="scientific">Malaciobacter marinus</name>
    <dbReference type="NCBI Taxonomy" id="505249"/>
    <lineage>
        <taxon>Bacteria</taxon>
        <taxon>Pseudomonadati</taxon>
        <taxon>Campylobacterota</taxon>
        <taxon>Epsilonproteobacteria</taxon>
        <taxon>Campylobacterales</taxon>
        <taxon>Arcobacteraceae</taxon>
        <taxon>Malaciobacter</taxon>
    </lineage>
</organism>
<dbReference type="Proteomes" id="UP000264693">
    <property type="component" value="Chromosome"/>
</dbReference>
<protein>
    <submittedName>
        <fullName evidence="1">Uncharacterized protein</fullName>
    </submittedName>
</protein>
<evidence type="ECO:0000313" key="1">
    <source>
        <dbReference type="EMBL" id="AXX87550.1"/>
    </source>
</evidence>
<evidence type="ECO:0000313" key="3">
    <source>
        <dbReference type="Proteomes" id="UP000224740"/>
    </source>
</evidence>
<dbReference type="EMBL" id="NXAO01000054">
    <property type="protein sequence ID" value="PHO14484.1"/>
    <property type="molecule type" value="Genomic_DNA"/>
</dbReference>
<dbReference type="Proteomes" id="UP000224740">
    <property type="component" value="Unassembled WGS sequence"/>
</dbReference>
<dbReference type="AlphaFoldDB" id="A0A347TLS2"/>
<gene>
    <name evidence="1" type="ORF">AMRN_1823</name>
    <name evidence="2" type="ORF">CPH92_11775</name>
</gene>
<reference evidence="1 4" key="3">
    <citation type="submission" date="2018-08" db="EMBL/GenBank/DDBJ databases">
        <title>Complete genome of the Arcobacter marinus type strain JCM 15502.</title>
        <authorList>
            <person name="Miller W.G."/>
            <person name="Yee E."/>
            <person name="Huynh S."/>
            <person name="Parker C.T."/>
        </authorList>
    </citation>
    <scope>NUCLEOTIDE SEQUENCE [LARGE SCALE GENOMIC DNA]</scope>
    <source>
        <strain evidence="1 4">JCM 15502</strain>
    </source>
</reference>
<accession>A0A347TLS2</accession>
<dbReference type="KEGG" id="amar:AMRN_1823"/>
<dbReference type="EMBL" id="CP032101">
    <property type="protein sequence ID" value="AXX87550.1"/>
    <property type="molecule type" value="Genomic_DNA"/>
</dbReference>
<reference evidence="2" key="2">
    <citation type="submission" date="2017-09" db="EMBL/GenBank/DDBJ databases">
        <authorList>
            <person name="Perez-Cataluna A."/>
            <person name="Figueras M.J."/>
            <person name="Salas-Masso N."/>
        </authorList>
    </citation>
    <scope>NUCLEOTIDE SEQUENCE</scope>
    <source>
        <strain evidence="2">CECT 7727</strain>
    </source>
</reference>
<evidence type="ECO:0000313" key="2">
    <source>
        <dbReference type="EMBL" id="PHO14484.1"/>
    </source>
</evidence>
<evidence type="ECO:0000313" key="4">
    <source>
        <dbReference type="Proteomes" id="UP000264693"/>
    </source>
</evidence>
<sequence>MEIIEKIKLNDEVIDSVFAFYKGAEVLLNDDKSNFDTIYAYLLLQATLIERLQKIVYMVDFYDKNKKQVTDKELKNSLGHNISDIHKKFFVNYIEKKDSIYIEKSLDILTKIVTVKGGYRYINFNLQNNEMFDMGEYIGSIFDVVSLINIKNCSINDLKKHSIASLNIIHIILKKYTAILINLLWNRKIGNGEVTLIPFQELVTKGFYQINLEIEIRDILLKYKFYD</sequence>
<proteinExistence type="predicted"/>
<name>A0A347TLS2_9BACT</name>
<dbReference type="RefSeq" id="WP_099312078.1">
    <property type="nucleotide sequence ID" value="NZ_CP032101.1"/>
</dbReference>
<keyword evidence="3" id="KW-1185">Reference proteome</keyword>
<reference evidence="3" key="1">
    <citation type="submission" date="2017-09" db="EMBL/GenBank/DDBJ databases">
        <title>Arcobacter canalis sp. nov., a new species isolated from a water canal contaminated with urban sewage.</title>
        <authorList>
            <person name="Perez-Cataluna A."/>
            <person name="Salas-Masso N."/>
            <person name="Figueras M.J."/>
        </authorList>
    </citation>
    <scope>NUCLEOTIDE SEQUENCE [LARGE SCALE GENOMIC DNA]</scope>
    <source>
        <strain evidence="3">CECT 7727</strain>
    </source>
</reference>